<organism evidence="2 3">
    <name type="scientific">Panicum virgatum</name>
    <name type="common">Blackwell switchgrass</name>
    <dbReference type="NCBI Taxonomy" id="38727"/>
    <lineage>
        <taxon>Eukaryota</taxon>
        <taxon>Viridiplantae</taxon>
        <taxon>Streptophyta</taxon>
        <taxon>Embryophyta</taxon>
        <taxon>Tracheophyta</taxon>
        <taxon>Spermatophyta</taxon>
        <taxon>Magnoliopsida</taxon>
        <taxon>Liliopsida</taxon>
        <taxon>Poales</taxon>
        <taxon>Poaceae</taxon>
        <taxon>PACMAD clade</taxon>
        <taxon>Panicoideae</taxon>
        <taxon>Panicodae</taxon>
        <taxon>Paniceae</taxon>
        <taxon>Panicinae</taxon>
        <taxon>Panicum</taxon>
        <taxon>Panicum sect. Hiantes</taxon>
    </lineage>
</organism>
<dbReference type="EC" id="3.2.2.22" evidence="1"/>
<keyword evidence="1" id="KW-0800">Toxin</keyword>
<dbReference type="EMBL" id="CM029038">
    <property type="protein sequence ID" value="KAG2648195.1"/>
    <property type="molecule type" value="Genomic_DNA"/>
</dbReference>
<keyword evidence="3" id="KW-1185">Reference proteome</keyword>
<dbReference type="InterPro" id="IPR001574">
    <property type="entry name" value="Ribosome_inactivat_prot"/>
</dbReference>
<dbReference type="GO" id="GO:0017148">
    <property type="term" value="P:negative regulation of translation"/>
    <property type="evidence" value="ECO:0007669"/>
    <property type="project" value="UniProtKB-KW"/>
</dbReference>
<evidence type="ECO:0000313" key="2">
    <source>
        <dbReference type="EMBL" id="KAG2648195.1"/>
    </source>
</evidence>
<proteinExistence type="inferred from homology"/>
<dbReference type="Proteomes" id="UP000823388">
    <property type="component" value="Chromosome 1N"/>
</dbReference>
<dbReference type="InterPro" id="IPR016138">
    <property type="entry name" value="Ribosome_inactivat_prot_sub1"/>
</dbReference>
<evidence type="ECO:0000256" key="1">
    <source>
        <dbReference type="RuleBase" id="RU004915"/>
    </source>
</evidence>
<protein>
    <recommendedName>
        <fullName evidence="1">rRNA N-glycosylase</fullName>
        <ecNumber evidence="1">3.2.2.22</ecNumber>
    </recommendedName>
</protein>
<keyword evidence="1" id="KW-0611">Plant defense</keyword>
<comment type="similarity">
    <text evidence="1">Belongs to the ribosome-inactivating protein family.</text>
</comment>
<dbReference type="Pfam" id="PF00161">
    <property type="entry name" value="RIP"/>
    <property type="match status" value="1"/>
</dbReference>
<gene>
    <name evidence="2" type="ORF">PVAP13_1NG043800</name>
</gene>
<dbReference type="InterPro" id="IPR036041">
    <property type="entry name" value="Ribosome-inact_prot_sf"/>
</dbReference>
<keyword evidence="1" id="KW-0652">Protein synthesis inhibitor</keyword>
<accession>A0A8T0WLM2</accession>
<comment type="caution">
    <text evidence="2">The sequence shown here is derived from an EMBL/GenBank/DDBJ whole genome shotgun (WGS) entry which is preliminary data.</text>
</comment>
<dbReference type="GO" id="GO:0090729">
    <property type="term" value="F:toxin activity"/>
    <property type="evidence" value="ECO:0007669"/>
    <property type="project" value="UniProtKB-KW"/>
</dbReference>
<dbReference type="GO" id="GO:0030598">
    <property type="term" value="F:rRNA N-glycosylase activity"/>
    <property type="evidence" value="ECO:0007669"/>
    <property type="project" value="UniProtKB-EC"/>
</dbReference>
<evidence type="ECO:0000313" key="3">
    <source>
        <dbReference type="Proteomes" id="UP000823388"/>
    </source>
</evidence>
<dbReference type="GO" id="GO:0006952">
    <property type="term" value="P:defense response"/>
    <property type="evidence" value="ECO:0007669"/>
    <property type="project" value="UniProtKB-KW"/>
</dbReference>
<reference evidence="2 3" key="1">
    <citation type="submission" date="2020-05" db="EMBL/GenBank/DDBJ databases">
        <title>WGS assembly of Panicum virgatum.</title>
        <authorList>
            <person name="Lovell J.T."/>
            <person name="Jenkins J."/>
            <person name="Shu S."/>
            <person name="Juenger T.E."/>
            <person name="Schmutz J."/>
        </authorList>
    </citation>
    <scope>NUCLEOTIDE SEQUENCE [LARGE SCALE GENOMIC DNA]</scope>
    <source>
        <strain evidence="3">cv. AP13</strain>
    </source>
</reference>
<name>A0A8T0WLM2_PANVG</name>
<sequence length="267" mass="30555">MCFVHVQAPAYEWRMYMDPQQMAASYMALMQWIVTVAVFQQAADDNNGVPQEVTQEVDGNQYTFGLTAESGFFRVVVIPPPELTDQQQTLHLIFSCRDLYLVGFVHNDQWVVFEDARLVGSGHLQHPQAYRRLPFGGSYIDAHFNSVRIGAWELYLSYDSLVNYPNRPRQELLAAVHRFIVAISEACRFPEWRSHVQLLLNNGMAEPADGTREFSQLFKKWSITSKRARQGAARFEVRAGDEFPTFERLVQNLHTGVALSRPPANEL</sequence>
<dbReference type="AlphaFoldDB" id="A0A8T0WLM2"/>
<comment type="catalytic activity">
    <reaction evidence="1">
        <text>Endohydrolysis of the N-glycosidic bond at one specific adenosine on the 28S rRNA.</text>
        <dbReference type="EC" id="3.2.2.22"/>
    </reaction>
</comment>
<keyword evidence="1" id="KW-0378">Hydrolase</keyword>
<dbReference type="Gene3D" id="3.40.420.10">
    <property type="entry name" value="Ricin (A subunit), domain 1"/>
    <property type="match status" value="1"/>
</dbReference>
<dbReference type="SUPFAM" id="SSF56371">
    <property type="entry name" value="Ribosome inactivating proteins (RIP)"/>
    <property type="match status" value="1"/>
</dbReference>